<evidence type="ECO:0000313" key="2">
    <source>
        <dbReference type="Proteomes" id="UP000324800"/>
    </source>
</evidence>
<dbReference type="SUPFAM" id="SSF51735">
    <property type="entry name" value="NAD(P)-binding Rossmann-fold domains"/>
    <property type="match status" value="1"/>
</dbReference>
<evidence type="ECO:0000313" key="1">
    <source>
        <dbReference type="EMBL" id="KAA6375341.1"/>
    </source>
</evidence>
<dbReference type="Proteomes" id="UP000324800">
    <property type="component" value="Unassembled WGS sequence"/>
</dbReference>
<dbReference type="Gene3D" id="3.40.50.720">
    <property type="entry name" value="NAD(P)-binding Rossmann-like Domain"/>
    <property type="match status" value="1"/>
</dbReference>
<dbReference type="AlphaFoldDB" id="A0A5J4UZU5"/>
<organism evidence="1 2">
    <name type="scientific">Streblomastix strix</name>
    <dbReference type="NCBI Taxonomy" id="222440"/>
    <lineage>
        <taxon>Eukaryota</taxon>
        <taxon>Metamonada</taxon>
        <taxon>Preaxostyla</taxon>
        <taxon>Oxymonadida</taxon>
        <taxon>Streblomastigidae</taxon>
        <taxon>Streblomastix</taxon>
    </lineage>
</organism>
<gene>
    <name evidence="1" type="ORF">EZS28_029132</name>
</gene>
<comment type="caution">
    <text evidence="1">The sequence shown here is derived from an EMBL/GenBank/DDBJ whole genome shotgun (WGS) entry which is preliminary data.</text>
</comment>
<dbReference type="PANTHER" id="PTHR14097">
    <property type="entry name" value="OXIDOREDUCTASE HTATIP2"/>
    <property type="match status" value="1"/>
</dbReference>
<proteinExistence type="predicted"/>
<name>A0A5J4UZU5_9EUKA</name>
<dbReference type="EMBL" id="SNRW01011304">
    <property type="protein sequence ID" value="KAA6375341.1"/>
    <property type="molecule type" value="Genomic_DNA"/>
</dbReference>
<dbReference type="PANTHER" id="PTHR14097:SF8">
    <property type="entry name" value="NAD(P)-BINDING DOMAIN-CONTAINING PROTEIN"/>
    <property type="match status" value="1"/>
</dbReference>
<dbReference type="InterPro" id="IPR036291">
    <property type="entry name" value="NAD(P)-bd_dom_sf"/>
</dbReference>
<dbReference type="OrthoDB" id="3535423at2759"/>
<protein>
    <submittedName>
        <fullName evidence="1">Putative NAD dependent epimerase/dehydratase family protein</fullName>
    </submittedName>
</protein>
<accession>A0A5J4UZU5</accession>
<sequence>MKIIHTGATGMVGEGVLIECIAHPQIEEILIVSRKPSGYTDPKIKEYIVPEFLNLANDDEHLRGYDAVLFCSGISSAGMKEDEYTRITYDTTMHFATIFLQLNPDSIFCFVSGAHTDGTGEGKTMWARVKGKTENALKQLAFKHQYNFRPGLMKVTAGQKNVHGLNRVIKHVNPLFGLFIPVVTLKEVGLAMINCALYGYPKNVLEVEDLKIASALTGEIKSDEAKADETKVDEAKIDEAKIDEAKPDEAAST</sequence>
<reference evidence="1 2" key="1">
    <citation type="submission" date="2019-03" db="EMBL/GenBank/DDBJ databases">
        <title>Single cell metagenomics reveals metabolic interactions within the superorganism composed of flagellate Streblomastix strix and complex community of Bacteroidetes bacteria on its surface.</title>
        <authorList>
            <person name="Treitli S.C."/>
            <person name="Kolisko M."/>
            <person name="Husnik F."/>
            <person name="Keeling P."/>
            <person name="Hampl V."/>
        </authorList>
    </citation>
    <scope>NUCLEOTIDE SEQUENCE [LARGE SCALE GENOMIC DNA]</scope>
    <source>
        <strain evidence="1">ST1C</strain>
    </source>
</reference>